<name>A0A4C1ZGZ6_EUMVA</name>
<dbReference type="AlphaFoldDB" id="A0A4C1ZGZ6"/>
<dbReference type="Proteomes" id="UP000299102">
    <property type="component" value="Unassembled WGS sequence"/>
</dbReference>
<gene>
    <name evidence="1" type="ORF">EVAR_62031_1</name>
</gene>
<reference evidence="1 2" key="1">
    <citation type="journal article" date="2019" name="Commun. Biol.">
        <title>The bagworm genome reveals a unique fibroin gene that provides high tensile strength.</title>
        <authorList>
            <person name="Kono N."/>
            <person name="Nakamura H."/>
            <person name="Ohtoshi R."/>
            <person name="Tomita M."/>
            <person name="Numata K."/>
            <person name="Arakawa K."/>
        </authorList>
    </citation>
    <scope>NUCLEOTIDE SEQUENCE [LARGE SCALE GENOMIC DNA]</scope>
</reference>
<proteinExistence type="predicted"/>
<organism evidence="1 2">
    <name type="scientific">Eumeta variegata</name>
    <name type="common">Bagworm moth</name>
    <name type="synonym">Eumeta japonica</name>
    <dbReference type="NCBI Taxonomy" id="151549"/>
    <lineage>
        <taxon>Eukaryota</taxon>
        <taxon>Metazoa</taxon>
        <taxon>Ecdysozoa</taxon>
        <taxon>Arthropoda</taxon>
        <taxon>Hexapoda</taxon>
        <taxon>Insecta</taxon>
        <taxon>Pterygota</taxon>
        <taxon>Neoptera</taxon>
        <taxon>Endopterygota</taxon>
        <taxon>Lepidoptera</taxon>
        <taxon>Glossata</taxon>
        <taxon>Ditrysia</taxon>
        <taxon>Tineoidea</taxon>
        <taxon>Psychidae</taxon>
        <taxon>Oiketicinae</taxon>
        <taxon>Eumeta</taxon>
    </lineage>
</organism>
<evidence type="ECO:0000313" key="2">
    <source>
        <dbReference type="Proteomes" id="UP000299102"/>
    </source>
</evidence>
<keyword evidence="2" id="KW-1185">Reference proteome</keyword>
<protein>
    <submittedName>
        <fullName evidence="1">Uncharacterized protein</fullName>
    </submittedName>
</protein>
<comment type="caution">
    <text evidence="1">The sequence shown here is derived from an EMBL/GenBank/DDBJ whole genome shotgun (WGS) entry which is preliminary data.</text>
</comment>
<evidence type="ECO:0000313" key="1">
    <source>
        <dbReference type="EMBL" id="GBP85887.1"/>
    </source>
</evidence>
<accession>A0A4C1ZGZ6</accession>
<dbReference type="EMBL" id="BGZK01001765">
    <property type="protein sequence ID" value="GBP85887.1"/>
    <property type="molecule type" value="Genomic_DNA"/>
</dbReference>
<sequence>MFNQSYPKNDPRFLSYCIASIAGLERGDRIQKFRKENNLTPPTPTGTTNKSSLIAISGGPIVLERIIVTIVIGNCDDGRDGQATFKRAENAHASCS</sequence>